<dbReference type="GO" id="GO:0004525">
    <property type="term" value="F:ribonuclease III activity"/>
    <property type="evidence" value="ECO:0007669"/>
    <property type="project" value="UniProtKB-UniRule"/>
</dbReference>
<accession>A0A558CT77</accession>
<dbReference type="SMART" id="SM00535">
    <property type="entry name" value="RIBOc"/>
    <property type="match status" value="1"/>
</dbReference>
<dbReference type="HAMAP" id="MF_00104">
    <property type="entry name" value="RNase_III"/>
    <property type="match status" value="1"/>
</dbReference>
<feature type="active site" evidence="15">
    <location>
        <position position="44"/>
    </location>
</feature>
<feature type="active site" evidence="15">
    <location>
        <position position="116"/>
    </location>
</feature>
<protein>
    <recommendedName>
        <fullName evidence="15">Ribonuclease 3</fullName>
        <ecNumber evidence="15">3.1.26.3</ecNumber>
    </recommendedName>
    <alternativeName>
        <fullName evidence="15">Ribonuclease III</fullName>
        <shortName evidence="15">RNase III</shortName>
    </alternativeName>
</protein>
<feature type="binding site" evidence="15">
    <location>
        <position position="40"/>
    </location>
    <ligand>
        <name>Mg(2+)</name>
        <dbReference type="ChEBI" id="CHEBI:18420"/>
    </ligand>
</feature>
<dbReference type="Pfam" id="PF14622">
    <property type="entry name" value="Ribonucleas_3_3"/>
    <property type="match status" value="1"/>
</dbReference>
<evidence type="ECO:0000256" key="14">
    <source>
        <dbReference type="ARBA" id="ARBA00022884"/>
    </source>
</evidence>
<name>A0A558CT77_9GAMM</name>
<dbReference type="PROSITE" id="PS50142">
    <property type="entry name" value="RNASE_3_2"/>
    <property type="match status" value="1"/>
</dbReference>
<dbReference type="InterPro" id="IPR036389">
    <property type="entry name" value="RNase_III_sf"/>
</dbReference>
<dbReference type="GO" id="GO:0008033">
    <property type="term" value="P:tRNA processing"/>
    <property type="evidence" value="ECO:0007669"/>
    <property type="project" value="UniProtKB-KW"/>
</dbReference>
<evidence type="ECO:0000256" key="10">
    <source>
        <dbReference type="ARBA" id="ARBA00022723"/>
    </source>
</evidence>
<keyword evidence="5 15" id="KW-0963">Cytoplasm</keyword>
<evidence type="ECO:0000256" key="2">
    <source>
        <dbReference type="ARBA" id="ARBA00004496"/>
    </source>
</evidence>
<keyword evidence="10 15" id="KW-0479">Metal-binding</keyword>
<dbReference type="Gene3D" id="3.30.160.20">
    <property type="match status" value="1"/>
</dbReference>
<evidence type="ECO:0000256" key="8">
    <source>
        <dbReference type="ARBA" id="ARBA00022694"/>
    </source>
</evidence>
<evidence type="ECO:0000313" key="19">
    <source>
        <dbReference type="Proteomes" id="UP000317355"/>
    </source>
</evidence>
<dbReference type="Proteomes" id="UP000317355">
    <property type="component" value="Unassembled WGS sequence"/>
</dbReference>
<comment type="catalytic activity">
    <reaction evidence="1 15">
        <text>Endonucleolytic cleavage to 5'-phosphomonoester.</text>
        <dbReference type="EC" id="3.1.26.3"/>
    </reaction>
</comment>
<evidence type="ECO:0000256" key="1">
    <source>
        <dbReference type="ARBA" id="ARBA00000109"/>
    </source>
</evidence>
<dbReference type="EMBL" id="VMRY01000079">
    <property type="protein sequence ID" value="TVT51965.1"/>
    <property type="molecule type" value="Genomic_DNA"/>
</dbReference>
<evidence type="ECO:0000256" key="11">
    <source>
        <dbReference type="ARBA" id="ARBA00022759"/>
    </source>
</evidence>
<keyword evidence="8 15" id="KW-0819">tRNA processing</keyword>
<dbReference type="GO" id="GO:0005737">
    <property type="term" value="C:cytoplasm"/>
    <property type="evidence" value="ECO:0007669"/>
    <property type="project" value="UniProtKB-SubCell"/>
</dbReference>
<dbReference type="InterPro" id="IPR000999">
    <property type="entry name" value="RNase_III_dom"/>
</dbReference>
<evidence type="ECO:0000256" key="6">
    <source>
        <dbReference type="ARBA" id="ARBA00022552"/>
    </source>
</evidence>
<keyword evidence="15" id="KW-0699">rRNA-binding</keyword>
<proteinExistence type="inferred from homology"/>
<reference evidence="18 19" key="1">
    <citation type="submission" date="2019-07" db="EMBL/GenBank/DDBJ databases">
        <title>The pathways for chlorine oxyanion respiration interact through the shared metabolite chlorate.</title>
        <authorList>
            <person name="Barnum T.P."/>
            <person name="Cheng Y."/>
            <person name="Hill K.A."/>
            <person name="Lucas L.N."/>
            <person name="Carlson H.K."/>
            <person name="Coates J.D."/>
        </authorList>
    </citation>
    <scope>NUCLEOTIDE SEQUENCE [LARGE SCALE GENOMIC DNA]</scope>
    <source>
        <strain evidence="18">BK-3</strain>
    </source>
</reference>
<feature type="domain" description="RNase III" evidence="17">
    <location>
        <begin position="5"/>
        <end position="127"/>
    </location>
</feature>
<evidence type="ECO:0000256" key="12">
    <source>
        <dbReference type="ARBA" id="ARBA00022801"/>
    </source>
</evidence>
<sequence length="225" mass="24542">MREPLERLCRSIGYEFGNPGLADTALTHRSAGSCNNERLEFLGDAILGFVIADYLFVQFPEAAEGELSRLRAGLVKGDSLAQIARQLELGKFLNLGPGELRSGGHSRGSILADAVEALFAAIYLDGGYESARKIILALFDEKLSGLTKKSQQKDPKTRLQEVLQAKKLPLPVYTIVSITGEQHDQCFTVSCEVADLDLGTEGRGTSRRKAEQDAASQFLRLLDNV</sequence>
<dbReference type="NCBIfam" id="TIGR02191">
    <property type="entry name" value="RNaseIII"/>
    <property type="match status" value="1"/>
</dbReference>
<dbReference type="InterPro" id="IPR011907">
    <property type="entry name" value="RNase_III"/>
</dbReference>
<dbReference type="STRING" id="1543721.AAY24_04005"/>
<dbReference type="SUPFAM" id="SSF54768">
    <property type="entry name" value="dsRNA-binding domain-like"/>
    <property type="match status" value="1"/>
</dbReference>
<dbReference type="PANTHER" id="PTHR11207">
    <property type="entry name" value="RIBONUCLEASE III"/>
    <property type="match status" value="1"/>
</dbReference>
<gene>
    <name evidence="15" type="primary">rnc</name>
    <name evidence="18" type="ORF">FHK82_14570</name>
</gene>
<comment type="caution">
    <text evidence="18">The sequence shown here is derived from an EMBL/GenBank/DDBJ whole genome shotgun (WGS) entry which is preliminary data.</text>
</comment>
<evidence type="ECO:0000256" key="3">
    <source>
        <dbReference type="ARBA" id="ARBA00010183"/>
    </source>
</evidence>
<dbReference type="GO" id="GO:0003725">
    <property type="term" value="F:double-stranded RNA binding"/>
    <property type="evidence" value="ECO:0007669"/>
    <property type="project" value="TreeGrafter"/>
</dbReference>
<dbReference type="Pfam" id="PF00035">
    <property type="entry name" value="dsrm"/>
    <property type="match status" value="1"/>
</dbReference>
<dbReference type="FunFam" id="1.10.1520.10:FF:000001">
    <property type="entry name" value="Ribonuclease 3"/>
    <property type="match status" value="1"/>
</dbReference>
<dbReference type="GO" id="GO:0006364">
    <property type="term" value="P:rRNA processing"/>
    <property type="evidence" value="ECO:0007669"/>
    <property type="project" value="UniProtKB-UniRule"/>
</dbReference>
<evidence type="ECO:0000256" key="5">
    <source>
        <dbReference type="ARBA" id="ARBA00022490"/>
    </source>
</evidence>
<dbReference type="PANTHER" id="PTHR11207:SF0">
    <property type="entry name" value="RIBONUCLEASE 3"/>
    <property type="match status" value="1"/>
</dbReference>
<dbReference type="Gene3D" id="1.10.1520.10">
    <property type="entry name" value="Ribonuclease III domain"/>
    <property type="match status" value="1"/>
</dbReference>
<comment type="subcellular location">
    <subcellularLocation>
        <location evidence="2 15">Cytoplasm</location>
    </subcellularLocation>
</comment>
<dbReference type="GO" id="GO:0006397">
    <property type="term" value="P:mRNA processing"/>
    <property type="evidence" value="ECO:0007669"/>
    <property type="project" value="UniProtKB-UniRule"/>
</dbReference>
<dbReference type="CDD" id="cd10845">
    <property type="entry name" value="DSRM_RNAse_III_family"/>
    <property type="match status" value="1"/>
</dbReference>
<dbReference type="GO" id="GO:0010468">
    <property type="term" value="P:regulation of gene expression"/>
    <property type="evidence" value="ECO:0007669"/>
    <property type="project" value="TreeGrafter"/>
</dbReference>
<dbReference type="AlphaFoldDB" id="A0A558CT77"/>
<evidence type="ECO:0000259" key="16">
    <source>
        <dbReference type="PROSITE" id="PS50137"/>
    </source>
</evidence>
<comment type="subunit">
    <text evidence="4 15">Homodimer.</text>
</comment>
<dbReference type="GO" id="GO:0042802">
    <property type="term" value="F:identical protein binding"/>
    <property type="evidence" value="ECO:0007669"/>
    <property type="project" value="UniProtKB-ARBA"/>
</dbReference>
<evidence type="ECO:0000313" key="18">
    <source>
        <dbReference type="EMBL" id="TVT51965.1"/>
    </source>
</evidence>
<feature type="binding site" evidence="15">
    <location>
        <position position="113"/>
    </location>
    <ligand>
        <name>Mg(2+)</name>
        <dbReference type="ChEBI" id="CHEBI:18420"/>
    </ligand>
</feature>
<keyword evidence="12 15" id="KW-0378">Hydrolase</keyword>
<dbReference type="CDD" id="cd00593">
    <property type="entry name" value="RIBOc"/>
    <property type="match status" value="1"/>
</dbReference>
<keyword evidence="9 15" id="KW-0540">Nuclease</keyword>
<evidence type="ECO:0000256" key="13">
    <source>
        <dbReference type="ARBA" id="ARBA00022842"/>
    </source>
</evidence>
<dbReference type="FunFam" id="3.30.160.20:FF:000003">
    <property type="entry name" value="Ribonuclease 3"/>
    <property type="match status" value="1"/>
</dbReference>
<evidence type="ECO:0000256" key="9">
    <source>
        <dbReference type="ARBA" id="ARBA00022722"/>
    </source>
</evidence>
<evidence type="ECO:0000256" key="15">
    <source>
        <dbReference type="HAMAP-Rule" id="MF_00104"/>
    </source>
</evidence>
<comment type="function">
    <text evidence="15">Digests double-stranded RNA. Involved in the processing of primary rRNA transcript to yield the immediate precursors to the large and small rRNAs (23S and 16S). Processes some mRNAs, and tRNAs when they are encoded in the rRNA operon. Processes pre-crRNA and tracrRNA of type II CRISPR loci if present in the organism.</text>
</comment>
<dbReference type="SMART" id="SM00358">
    <property type="entry name" value="DSRM"/>
    <property type="match status" value="1"/>
</dbReference>
<feature type="domain" description="DRBM" evidence="16">
    <location>
        <begin position="154"/>
        <end position="224"/>
    </location>
</feature>
<evidence type="ECO:0000259" key="17">
    <source>
        <dbReference type="PROSITE" id="PS50142"/>
    </source>
</evidence>
<dbReference type="SUPFAM" id="SSF69065">
    <property type="entry name" value="RNase III domain-like"/>
    <property type="match status" value="1"/>
</dbReference>
<dbReference type="EC" id="3.1.26.3" evidence="15"/>
<dbReference type="PROSITE" id="PS00517">
    <property type="entry name" value="RNASE_3_1"/>
    <property type="match status" value="1"/>
</dbReference>
<dbReference type="PROSITE" id="PS50137">
    <property type="entry name" value="DS_RBD"/>
    <property type="match status" value="1"/>
</dbReference>
<dbReference type="GO" id="GO:0019843">
    <property type="term" value="F:rRNA binding"/>
    <property type="evidence" value="ECO:0007669"/>
    <property type="project" value="UniProtKB-KW"/>
</dbReference>
<keyword evidence="11 15" id="KW-0255">Endonuclease</keyword>
<organism evidence="18 19">
    <name type="scientific">Sedimenticola thiotaurini</name>
    <dbReference type="NCBI Taxonomy" id="1543721"/>
    <lineage>
        <taxon>Bacteria</taxon>
        <taxon>Pseudomonadati</taxon>
        <taxon>Pseudomonadota</taxon>
        <taxon>Gammaproteobacteria</taxon>
        <taxon>Chromatiales</taxon>
        <taxon>Sedimenticolaceae</taxon>
        <taxon>Sedimenticola</taxon>
    </lineage>
</organism>
<dbReference type="InterPro" id="IPR014720">
    <property type="entry name" value="dsRBD_dom"/>
</dbReference>
<keyword evidence="14 15" id="KW-0694">RNA-binding</keyword>
<keyword evidence="13 15" id="KW-0460">Magnesium</keyword>
<keyword evidence="6 15" id="KW-0698">rRNA processing</keyword>
<comment type="similarity">
    <text evidence="3">Belongs to the ribonuclease III family.</text>
</comment>
<keyword evidence="7 15" id="KW-0507">mRNA processing</keyword>
<feature type="binding site" evidence="15">
    <location>
        <position position="116"/>
    </location>
    <ligand>
        <name>Mg(2+)</name>
        <dbReference type="ChEBI" id="CHEBI:18420"/>
    </ligand>
</feature>
<comment type="cofactor">
    <cofactor evidence="15">
        <name>Mg(2+)</name>
        <dbReference type="ChEBI" id="CHEBI:18420"/>
    </cofactor>
</comment>
<evidence type="ECO:0000256" key="4">
    <source>
        <dbReference type="ARBA" id="ARBA00011738"/>
    </source>
</evidence>
<dbReference type="GO" id="GO:0046872">
    <property type="term" value="F:metal ion binding"/>
    <property type="evidence" value="ECO:0007669"/>
    <property type="project" value="UniProtKB-KW"/>
</dbReference>
<evidence type="ECO:0000256" key="7">
    <source>
        <dbReference type="ARBA" id="ARBA00022664"/>
    </source>
</evidence>